<reference evidence="3 4" key="1">
    <citation type="submission" date="2024-01" db="EMBL/GenBank/DDBJ databases">
        <title>Seven novel Bacillus-like species.</title>
        <authorList>
            <person name="Liu G."/>
        </authorList>
    </citation>
    <scope>NUCLEOTIDE SEQUENCE [LARGE SCALE GENOMIC DNA]</scope>
    <source>
        <strain evidence="3 4">FJAT-51614</strain>
    </source>
</reference>
<dbReference type="Gene3D" id="1.10.10.2840">
    <property type="entry name" value="PucR C-terminal helix-turn-helix domain"/>
    <property type="match status" value="1"/>
</dbReference>
<dbReference type="InterPro" id="IPR025736">
    <property type="entry name" value="PucR_C-HTH_dom"/>
</dbReference>
<feature type="domain" description="PucR C-terminal helix-turn-helix" evidence="2">
    <location>
        <begin position="456"/>
        <end position="512"/>
    </location>
</feature>
<protein>
    <submittedName>
        <fullName evidence="3">PucR family transcriptional regulator ligand-binding domain-containing protein</fullName>
    </submittedName>
</protein>
<evidence type="ECO:0000313" key="4">
    <source>
        <dbReference type="Proteomes" id="UP001364890"/>
    </source>
</evidence>
<dbReference type="Pfam" id="PF13556">
    <property type="entry name" value="HTH_30"/>
    <property type="match status" value="1"/>
</dbReference>
<name>A0ABU8F1F0_9BACI</name>
<sequence>MVTVKQFAEKLKFYNINLIAGMDGMEVELNYLSIQELPLISERIQSRGFIMTTFAAFTSEVEIINHVKWLLTREIAALAIHSVVLDEIPSSIISIGNEYSLPILSIPFEVSYHEILKTYNQLLLEESDTLREQMEKMNLNLLESIAEDKGASYIIATIGKYINSPILYFDKELNIITVWTDRSIKRDEFSLRVKSALENSSNLLKKEKFEKVSALLKNEFLEESELTFCLFPIADKLDKYGFLVIGYRNTQNLLVDSAVKYGKTALLIDAVKRKSLVKFLKNQDIRLLESIIEGKAKNSSKTANFSLMMKEYNQMYLFHFSNKELVNYGFTYIYDELDGQAQDKVIWIYEQEVICLTSSKIKIQNLENILENFTGVICGISEFKENTYEEDILKKFKQVQRSIEVAKFKETRLIFYEELGFEKYMFILKEEEEAKEAAKRLLEPLIEFDLNNRAELVLTLKSYLRNFFSLKKSAEELFVHRNTISYRLEKIHELYKGINFEKQENYLLFTMSLDLIE</sequence>
<proteinExistence type="predicted"/>
<dbReference type="EMBL" id="JBAWSY010000002">
    <property type="protein sequence ID" value="MEI4768812.1"/>
    <property type="molecule type" value="Genomic_DNA"/>
</dbReference>
<accession>A0ABU8F1F0</accession>
<dbReference type="InterPro" id="IPR042070">
    <property type="entry name" value="PucR_C-HTH_sf"/>
</dbReference>
<dbReference type="RefSeq" id="WP_336496365.1">
    <property type="nucleotide sequence ID" value="NZ_JBAWSY010000002.1"/>
</dbReference>
<keyword evidence="4" id="KW-1185">Reference proteome</keyword>
<gene>
    <name evidence="3" type="ORF">WAX74_03950</name>
</gene>
<dbReference type="InterPro" id="IPR012914">
    <property type="entry name" value="PucR_dom"/>
</dbReference>
<dbReference type="Pfam" id="PF07905">
    <property type="entry name" value="PucR"/>
    <property type="match status" value="1"/>
</dbReference>
<feature type="domain" description="Purine catabolism PurC-like" evidence="1">
    <location>
        <begin position="15"/>
        <end position="120"/>
    </location>
</feature>
<organism evidence="3 4">
    <name type="scientific">Psychrobacillus mangrovi</name>
    <dbReference type="NCBI Taxonomy" id="3117745"/>
    <lineage>
        <taxon>Bacteria</taxon>
        <taxon>Bacillati</taxon>
        <taxon>Bacillota</taxon>
        <taxon>Bacilli</taxon>
        <taxon>Bacillales</taxon>
        <taxon>Bacillaceae</taxon>
        <taxon>Psychrobacillus</taxon>
    </lineage>
</organism>
<dbReference type="Proteomes" id="UP001364890">
    <property type="component" value="Unassembled WGS sequence"/>
</dbReference>
<dbReference type="InterPro" id="IPR051448">
    <property type="entry name" value="CdaR-like_regulators"/>
</dbReference>
<dbReference type="PANTHER" id="PTHR33744">
    <property type="entry name" value="CARBOHYDRATE DIACID REGULATOR"/>
    <property type="match status" value="1"/>
</dbReference>
<comment type="caution">
    <text evidence="3">The sequence shown here is derived from an EMBL/GenBank/DDBJ whole genome shotgun (WGS) entry which is preliminary data.</text>
</comment>
<dbReference type="PANTHER" id="PTHR33744:SF16">
    <property type="entry name" value="CARBOHYDRATE DIACID REGULATOR"/>
    <property type="match status" value="1"/>
</dbReference>
<evidence type="ECO:0000259" key="1">
    <source>
        <dbReference type="Pfam" id="PF07905"/>
    </source>
</evidence>
<evidence type="ECO:0000313" key="3">
    <source>
        <dbReference type="EMBL" id="MEI4768812.1"/>
    </source>
</evidence>
<evidence type="ECO:0000259" key="2">
    <source>
        <dbReference type="Pfam" id="PF13556"/>
    </source>
</evidence>